<dbReference type="AlphaFoldDB" id="A0A5R8KJR0"/>
<gene>
    <name evidence="2" type="ORF">FEM03_00325</name>
</gene>
<keyword evidence="1" id="KW-1133">Transmembrane helix</keyword>
<protein>
    <submittedName>
        <fullName evidence="2">Uncharacterized protein</fullName>
    </submittedName>
</protein>
<keyword evidence="3" id="KW-1185">Reference proteome</keyword>
<keyword evidence="1" id="KW-0812">Transmembrane</keyword>
<organism evidence="2 3">
    <name type="scientific">Phragmitibacter flavus</name>
    <dbReference type="NCBI Taxonomy" id="2576071"/>
    <lineage>
        <taxon>Bacteria</taxon>
        <taxon>Pseudomonadati</taxon>
        <taxon>Verrucomicrobiota</taxon>
        <taxon>Verrucomicrobiia</taxon>
        <taxon>Verrucomicrobiales</taxon>
        <taxon>Verrucomicrobiaceae</taxon>
        <taxon>Phragmitibacter</taxon>
    </lineage>
</organism>
<accession>A0A5R8KJR0</accession>
<dbReference type="EMBL" id="VAUV01000001">
    <property type="protein sequence ID" value="TLD72556.1"/>
    <property type="molecule type" value="Genomic_DNA"/>
</dbReference>
<evidence type="ECO:0000313" key="2">
    <source>
        <dbReference type="EMBL" id="TLD72556.1"/>
    </source>
</evidence>
<feature type="transmembrane region" description="Helical" evidence="1">
    <location>
        <begin position="12"/>
        <end position="37"/>
    </location>
</feature>
<reference evidence="2 3" key="1">
    <citation type="submission" date="2019-05" db="EMBL/GenBank/DDBJ databases">
        <title>Verrucobacter flavum gen. nov., sp. nov. a new member of the family Verrucomicrobiaceae.</title>
        <authorList>
            <person name="Szuroczki S."/>
            <person name="Abbaszade G."/>
            <person name="Szabo A."/>
            <person name="Felfoldi T."/>
            <person name="Schumann P."/>
            <person name="Boka K."/>
            <person name="Keki Z."/>
            <person name="Toumi M."/>
            <person name="Toth E."/>
        </authorList>
    </citation>
    <scope>NUCLEOTIDE SEQUENCE [LARGE SCALE GENOMIC DNA]</scope>
    <source>
        <strain evidence="2 3">MG-N-17</strain>
    </source>
</reference>
<comment type="caution">
    <text evidence="2">The sequence shown here is derived from an EMBL/GenBank/DDBJ whole genome shotgun (WGS) entry which is preliminary data.</text>
</comment>
<name>A0A5R8KJR0_9BACT</name>
<evidence type="ECO:0000313" key="3">
    <source>
        <dbReference type="Proteomes" id="UP000306196"/>
    </source>
</evidence>
<keyword evidence="1" id="KW-0472">Membrane</keyword>
<dbReference type="RefSeq" id="WP_138084180.1">
    <property type="nucleotide sequence ID" value="NZ_VAUV01000001.1"/>
</dbReference>
<dbReference type="Proteomes" id="UP000306196">
    <property type="component" value="Unassembled WGS sequence"/>
</dbReference>
<sequence length="76" mass="8531">MPSDRSVFYGGLALGGMFGFMFVLTAAQAALSLKYWIDSRSGYRTERLMLQYYDTLKDKEASNMTADSTASRRESP</sequence>
<evidence type="ECO:0000256" key="1">
    <source>
        <dbReference type="SAM" id="Phobius"/>
    </source>
</evidence>
<proteinExistence type="predicted"/>